<evidence type="ECO:0000313" key="1">
    <source>
        <dbReference type="EMBL" id="CAD5205812.1"/>
    </source>
</evidence>
<protein>
    <submittedName>
        <fullName evidence="1">Uncharacterized protein</fullName>
    </submittedName>
</protein>
<dbReference type="Pfam" id="PF12150">
    <property type="entry name" value="MFP2b"/>
    <property type="match status" value="2"/>
</dbReference>
<dbReference type="EMBL" id="CAJFCW020000001">
    <property type="protein sequence ID" value="CAG9079351.1"/>
    <property type="molecule type" value="Genomic_DNA"/>
</dbReference>
<dbReference type="Proteomes" id="UP000614601">
    <property type="component" value="Unassembled WGS sequence"/>
</dbReference>
<dbReference type="EMBL" id="CAJFDH010000001">
    <property type="protein sequence ID" value="CAD5205812.1"/>
    <property type="molecule type" value="Genomic_DNA"/>
</dbReference>
<organism evidence="1 2">
    <name type="scientific">Bursaphelenchus okinawaensis</name>
    <dbReference type="NCBI Taxonomy" id="465554"/>
    <lineage>
        <taxon>Eukaryota</taxon>
        <taxon>Metazoa</taxon>
        <taxon>Ecdysozoa</taxon>
        <taxon>Nematoda</taxon>
        <taxon>Chromadorea</taxon>
        <taxon>Rhabditida</taxon>
        <taxon>Tylenchina</taxon>
        <taxon>Tylenchomorpha</taxon>
        <taxon>Aphelenchoidea</taxon>
        <taxon>Aphelenchoididae</taxon>
        <taxon>Bursaphelenchus</taxon>
    </lineage>
</organism>
<accession>A0A811JQY4</accession>
<keyword evidence="2" id="KW-1185">Reference proteome</keyword>
<dbReference type="AlphaFoldDB" id="A0A811JQY4"/>
<dbReference type="InterPro" id="IPR021010">
    <property type="entry name" value="Cytosolic_motility_protein"/>
</dbReference>
<reference evidence="1" key="1">
    <citation type="submission" date="2020-09" db="EMBL/GenBank/DDBJ databases">
        <authorList>
            <person name="Kikuchi T."/>
        </authorList>
    </citation>
    <scope>NUCLEOTIDE SEQUENCE</scope>
    <source>
        <strain evidence="1">SH1</strain>
    </source>
</reference>
<name>A0A811JQY4_9BILA</name>
<dbReference type="OrthoDB" id="5776186at2759"/>
<proteinExistence type="predicted"/>
<dbReference type="PANTHER" id="PTHR31578:SF3">
    <property type="entry name" value="NEMATODE SPECIFIC PEPTIDE FAMILY"/>
    <property type="match status" value="1"/>
</dbReference>
<dbReference type="Proteomes" id="UP000783686">
    <property type="component" value="Unassembled WGS sequence"/>
</dbReference>
<dbReference type="SUPFAM" id="SSF141739">
    <property type="entry name" value="MFPT repeat-like"/>
    <property type="match status" value="2"/>
</dbReference>
<dbReference type="PANTHER" id="PTHR31578">
    <property type="entry name" value="PROTEIN CBG21223-RELATED"/>
    <property type="match status" value="1"/>
</dbReference>
<evidence type="ECO:0000313" key="2">
    <source>
        <dbReference type="Proteomes" id="UP000614601"/>
    </source>
</evidence>
<gene>
    <name evidence="1" type="ORF">BOKJ2_LOCUS496</name>
</gene>
<sequence length="356" mass="39859">MPNRFPPLEDTWAFQPIGAPFPDNPVKCLRQQNMYVALWYKNGKPIHGRAWNNGGVVECSFPYLKAELTGAKDLAGQIQVLQYKGDHLTLGYWYNWIKYSERFDKDVKERELVKCGDSILLLWLDRKEGALMGYVDNRTEIARFSHDGKAEEVQGGALAPMYIIVRELKDAPETCECKECEAKRAKPQPVPKPVVRVMLNEWADFRAGDPFPPTKCVKALFKSLNTLPGENPDQYGGKIAADFGWGGHEYKKNIGSLQVLFELPEHVRGFDYAWKPYQEAAAFGEKEWVPVHVDNGKVSISPAVIIVEGKEILGKVDIRNEKASAGYGGKEVVLVGPAVHSSTVLCRKAKAGCKFD</sequence>
<comment type="caution">
    <text evidence="1">The sequence shown here is derived from an EMBL/GenBank/DDBJ whole genome shotgun (WGS) entry which is preliminary data.</text>
</comment>